<proteinExistence type="predicted"/>
<dbReference type="PATRIC" id="fig|1420583.3.peg.2785"/>
<dbReference type="RefSeq" id="WP_066605870.1">
    <property type="nucleotide sequence ID" value="NZ_KQ130435.1"/>
</dbReference>
<keyword evidence="3" id="KW-1185">Reference proteome</keyword>
<reference evidence="2 3" key="1">
    <citation type="journal article" date="2015" name="G3 (Bethesda)">
        <title>Insights into Ongoing Evolution of the Hexachlorocyclohexane Catabolic Pathway from Comparative Genomics of Ten Sphingomonadaceae Strains.</title>
        <authorList>
            <person name="Pearce S.L."/>
            <person name="Oakeshott J.G."/>
            <person name="Pandey G."/>
        </authorList>
    </citation>
    <scope>NUCLEOTIDE SEQUENCE [LARGE SCALE GENOMIC DNA]</scope>
    <source>
        <strain evidence="2 3">LL01</strain>
    </source>
</reference>
<comment type="caution">
    <text evidence="2">The sequence shown here is derived from an EMBL/GenBank/DDBJ whole genome shotgun (WGS) entry which is preliminary data.</text>
</comment>
<dbReference type="STRING" id="1420583.V473_14960"/>
<feature type="transmembrane region" description="Helical" evidence="1">
    <location>
        <begin position="47"/>
        <end position="66"/>
    </location>
</feature>
<name>A0A0J7XU30_9SPHN</name>
<dbReference type="EMBL" id="JACT01000003">
    <property type="protein sequence ID" value="KMS54538.1"/>
    <property type="molecule type" value="Genomic_DNA"/>
</dbReference>
<evidence type="ECO:0000256" key="1">
    <source>
        <dbReference type="SAM" id="Phobius"/>
    </source>
</evidence>
<keyword evidence="1" id="KW-1133">Transmembrane helix</keyword>
<evidence type="ECO:0000313" key="3">
    <source>
        <dbReference type="Proteomes" id="UP000052232"/>
    </source>
</evidence>
<organism evidence="2 3">
    <name type="scientific">Sphingobium cupriresistens LL01</name>
    <dbReference type="NCBI Taxonomy" id="1420583"/>
    <lineage>
        <taxon>Bacteria</taxon>
        <taxon>Pseudomonadati</taxon>
        <taxon>Pseudomonadota</taxon>
        <taxon>Alphaproteobacteria</taxon>
        <taxon>Sphingomonadales</taxon>
        <taxon>Sphingomonadaceae</taxon>
        <taxon>Sphingobium</taxon>
    </lineage>
</organism>
<accession>A0A0J7XU30</accession>
<keyword evidence="1" id="KW-0472">Membrane</keyword>
<gene>
    <name evidence="2" type="ORF">V473_14960</name>
</gene>
<sequence>MVNWHPRPAAQIGLRLLGLALIASLAPQGAELRALVRQSSAITPTQLLLAAACFLSASLGVALSLLGPDLWKPIGVASRWHGH</sequence>
<keyword evidence="1" id="KW-0812">Transmembrane</keyword>
<protein>
    <submittedName>
        <fullName evidence="2">Uncharacterized protein</fullName>
    </submittedName>
</protein>
<evidence type="ECO:0000313" key="2">
    <source>
        <dbReference type="EMBL" id="KMS54538.1"/>
    </source>
</evidence>
<feature type="transmembrane region" description="Helical" evidence="1">
    <location>
        <begin position="12"/>
        <end position="35"/>
    </location>
</feature>
<dbReference type="Proteomes" id="UP000052232">
    <property type="component" value="Unassembled WGS sequence"/>
</dbReference>
<dbReference type="AlphaFoldDB" id="A0A0J7XU30"/>